<evidence type="ECO:0000313" key="2">
    <source>
        <dbReference type="Proteomes" id="UP000230233"/>
    </source>
</evidence>
<reference evidence="2" key="1">
    <citation type="submission" date="2017-10" db="EMBL/GenBank/DDBJ databases">
        <title>Rapid genome shrinkage in a self-fertile nematode reveals novel sperm competition proteins.</title>
        <authorList>
            <person name="Yin D."/>
            <person name="Schwarz E.M."/>
            <person name="Thomas C.G."/>
            <person name="Felde R.L."/>
            <person name="Korf I.F."/>
            <person name="Cutter A.D."/>
            <person name="Schartner C.M."/>
            <person name="Ralston E.J."/>
            <person name="Meyer B.J."/>
            <person name="Haag E.S."/>
        </authorList>
    </citation>
    <scope>NUCLEOTIDE SEQUENCE [LARGE SCALE GENOMIC DNA]</scope>
    <source>
        <strain evidence="2">JU1422</strain>
    </source>
</reference>
<dbReference type="EMBL" id="PDUG01000003">
    <property type="protein sequence ID" value="PIC38833.1"/>
    <property type="molecule type" value="Genomic_DNA"/>
</dbReference>
<keyword evidence="2" id="KW-1185">Reference proteome</keyword>
<accession>A0A2G5UHB2</accession>
<gene>
    <name evidence="1" type="primary">Cnig_chr_III.g10716</name>
    <name evidence="1" type="ORF">B9Z55_010716</name>
</gene>
<organism evidence="1 2">
    <name type="scientific">Caenorhabditis nigoni</name>
    <dbReference type="NCBI Taxonomy" id="1611254"/>
    <lineage>
        <taxon>Eukaryota</taxon>
        <taxon>Metazoa</taxon>
        <taxon>Ecdysozoa</taxon>
        <taxon>Nematoda</taxon>
        <taxon>Chromadorea</taxon>
        <taxon>Rhabditida</taxon>
        <taxon>Rhabditina</taxon>
        <taxon>Rhabditomorpha</taxon>
        <taxon>Rhabditoidea</taxon>
        <taxon>Rhabditidae</taxon>
        <taxon>Peloderinae</taxon>
        <taxon>Caenorhabditis</taxon>
    </lineage>
</organism>
<dbReference type="Proteomes" id="UP000230233">
    <property type="component" value="Chromosome III"/>
</dbReference>
<comment type="caution">
    <text evidence="1">The sequence shown here is derived from an EMBL/GenBank/DDBJ whole genome shotgun (WGS) entry which is preliminary data.</text>
</comment>
<protein>
    <submittedName>
        <fullName evidence="1">Uncharacterized protein</fullName>
    </submittedName>
</protein>
<sequence length="93" mass="10873">MIFNVKSDEYCACSRYETRLVDERSSGAMQNLRERRCLRLFKMDTLSRCLSRRLDHNYRAGESRRIFNVALEYNATPPGHLSAHGNDEQEQTS</sequence>
<name>A0A2G5UHB2_9PELO</name>
<dbReference type="AlphaFoldDB" id="A0A2G5UHB2"/>
<proteinExistence type="predicted"/>
<evidence type="ECO:0000313" key="1">
    <source>
        <dbReference type="EMBL" id="PIC38833.1"/>
    </source>
</evidence>